<keyword evidence="3" id="KW-1185">Reference proteome</keyword>
<dbReference type="InterPro" id="IPR053135">
    <property type="entry name" value="AKR2_Oxidoreductase"/>
</dbReference>
<reference evidence="2" key="1">
    <citation type="submission" date="2019-12" db="EMBL/GenBank/DDBJ databases">
        <title>High-Quality draft genome sequences of three cyanobacteria isolated from the limestone walls of the Old Cathedral of Coimbra.</title>
        <authorList>
            <person name="Tiago I."/>
            <person name="Soares F."/>
            <person name="Portugal A."/>
        </authorList>
    </citation>
    <scope>NUCLEOTIDE SEQUENCE [LARGE SCALE GENOMIC DNA]</scope>
    <source>
        <strain evidence="2">C</strain>
    </source>
</reference>
<comment type="caution">
    <text evidence="2">The sequence shown here is derived from an EMBL/GenBank/DDBJ whole genome shotgun (WGS) entry which is preliminary data.</text>
</comment>
<dbReference type="PANTHER" id="PTHR43312:SF2">
    <property type="entry name" value="OXIDOREDUCTASE"/>
    <property type="match status" value="1"/>
</dbReference>
<dbReference type="EMBL" id="WVIC01000014">
    <property type="protein sequence ID" value="NCJ06541.1"/>
    <property type="molecule type" value="Genomic_DNA"/>
</dbReference>
<dbReference type="InterPro" id="IPR036812">
    <property type="entry name" value="NAD(P)_OxRdtase_dom_sf"/>
</dbReference>
<accession>A0A8K1ZYP8</accession>
<protein>
    <submittedName>
        <fullName evidence="2">Aldo/keto reductase</fullName>
    </submittedName>
</protein>
<dbReference type="CDD" id="cd19096">
    <property type="entry name" value="AKR_Fe-S_oxidoreductase"/>
    <property type="match status" value="1"/>
</dbReference>
<evidence type="ECO:0000259" key="1">
    <source>
        <dbReference type="Pfam" id="PF00248"/>
    </source>
</evidence>
<dbReference type="InterPro" id="IPR023210">
    <property type="entry name" value="NADP_OxRdtase_dom"/>
</dbReference>
<evidence type="ECO:0000313" key="3">
    <source>
        <dbReference type="Proteomes" id="UP000607397"/>
    </source>
</evidence>
<feature type="domain" description="NADP-dependent oxidoreductase" evidence="1">
    <location>
        <begin position="42"/>
        <end position="160"/>
    </location>
</feature>
<dbReference type="InterPro" id="IPR020471">
    <property type="entry name" value="AKR"/>
</dbReference>
<sequence length="394" mass="43830">MQYRRFGRTGLSMPVFSCGGMRYQFKWQDMPFDAIPSDSQRNLETTIRRSVEVGICHIETARGYGSSEVQLGQILPQLPREQLIVQTKVSPKPDAQQFQDAVEQSLRNLRLDFIDLLGLHGINTAEILADALRPGGCLEVAQKLQAQGKVRFIGFSTHAPTDVIIQTIQTGQFDYVNLHWYYIKQENWAAIAAATTEDMGVFIISPSDKGGKLYDPPQKLVDLCAPLSPMAFNDLFCLSHSQVHTLSIGAARPSDFDEHLKALEWLDRADEVLPSILQRLEASAIAALGEDWYKTWSVGLPSYAQTPGQVNIPAILWLWNLATAYDMVEFAQARYNLLGSGGHWFPGQSAAGVDPGALEPYLVHSPHRMVIPARLQEAHQWLGGQSVQRLSQSS</sequence>
<name>A0A8K1ZYP8_9CYAN</name>
<dbReference type="FunFam" id="3.20.20.100:FF:000070">
    <property type="entry name" value="Aldo/keto reductase"/>
    <property type="match status" value="1"/>
</dbReference>
<dbReference type="PANTHER" id="PTHR43312">
    <property type="entry name" value="D-THREO-ALDOSE 1-DEHYDROGENASE"/>
    <property type="match status" value="1"/>
</dbReference>
<dbReference type="Gene3D" id="3.20.20.100">
    <property type="entry name" value="NADP-dependent oxidoreductase domain"/>
    <property type="match status" value="1"/>
</dbReference>
<dbReference type="PRINTS" id="PR00069">
    <property type="entry name" value="ALDKETRDTASE"/>
</dbReference>
<dbReference type="RefSeq" id="WP_161825022.1">
    <property type="nucleotide sequence ID" value="NZ_WVIC01000014.1"/>
</dbReference>
<dbReference type="SUPFAM" id="SSF51430">
    <property type="entry name" value="NAD(P)-linked oxidoreductase"/>
    <property type="match status" value="1"/>
</dbReference>
<dbReference type="Proteomes" id="UP000607397">
    <property type="component" value="Unassembled WGS sequence"/>
</dbReference>
<evidence type="ECO:0000313" key="2">
    <source>
        <dbReference type="EMBL" id="NCJ06541.1"/>
    </source>
</evidence>
<dbReference type="Pfam" id="PF00248">
    <property type="entry name" value="Aldo_ket_red"/>
    <property type="match status" value="1"/>
</dbReference>
<dbReference type="GO" id="GO:0016491">
    <property type="term" value="F:oxidoreductase activity"/>
    <property type="evidence" value="ECO:0007669"/>
    <property type="project" value="InterPro"/>
</dbReference>
<organism evidence="2 3">
    <name type="scientific">Petrachloros mirabilis ULC683</name>
    <dbReference type="NCBI Taxonomy" id="2781853"/>
    <lineage>
        <taxon>Bacteria</taxon>
        <taxon>Bacillati</taxon>
        <taxon>Cyanobacteriota</taxon>
        <taxon>Cyanophyceae</taxon>
        <taxon>Synechococcales</taxon>
        <taxon>Petrachlorosaceae</taxon>
        <taxon>Petrachloros</taxon>
        <taxon>Petrachloros mirabilis</taxon>
    </lineage>
</organism>
<proteinExistence type="predicted"/>
<dbReference type="AlphaFoldDB" id="A0A8K1ZYP8"/>
<gene>
    <name evidence="2" type="ORF">GS597_08470</name>
</gene>